<feature type="transmembrane region" description="Helical" evidence="1">
    <location>
        <begin position="62"/>
        <end position="81"/>
    </location>
</feature>
<feature type="domain" description="Prepilin type IV endopeptidase peptidase" evidence="2">
    <location>
        <begin position="19"/>
        <end position="117"/>
    </location>
</feature>
<dbReference type="GO" id="GO:0006508">
    <property type="term" value="P:proteolysis"/>
    <property type="evidence" value="ECO:0007669"/>
    <property type="project" value="UniProtKB-KW"/>
</dbReference>
<keyword evidence="1" id="KW-0812">Transmembrane</keyword>
<keyword evidence="3" id="KW-0378">Hydrolase</keyword>
<keyword evidence="4" id="KW-1185">Reference proteome</keyword>
<dbReference type="GO" id="GO:0016020">
    <property type="term" value="C:membrane"/>
    <property type="evidence" value="ECO:0007669"/>
    <property type="project" value="InterPro"/>
</dbReference>
<keyword evidence="3" id="KW-0645">Protease</keyword>
<keyword evidence="1" id="KW-1133">Transmembrane helix</keyword>
<dbReference type="STRING" id="1189325.SAMN04488119_10782"/>
<sequence length="175" mass="18736">MMTLPSLDAPEAALLPVLGPLMLAAMWWDLRRMRIPNWLTGATAALFAPFAFWALGAEEVQARALGALAVLAACYAFFFFGRMGGGDAKLLAACALFVRPDDAAAALFLLAFWLGVGLAALMAARAALEGRARSWKALRRGAHFPMGVSIGAAMISYLILRARAPDVPAPFWLWG</sequence>
<dbReference type="Pfam" id="PF01478">
    <property type="entry name" value="Peptidase_A24"/>
    <property type="match status" value="1"/>
</dbReference>
<evidence type="ECO:0000259" key="2">
    <source>
        <dbReference type="Pfam" id="PF01478"/>
    </source>
</evidence>
<evidence type="ECO:0000313" key="3">
    <source>
        <dbReference type="EMBL" id="SHN71054.1"/>
    </source>
</evidence>
<feature type="transmembrane region" description="Helical" evidence="1">
    <location>
        <begin position="142"/>
        <end position="160"/>
    </location>
</feature>
<gene>
    <name evidence="3" type="ORF">SAMN05216200_10781</name>
</gene>
<name>A0A1M7TJX2_9RHOB</name>
<organism evidence="3 4">
    <name type="scientific">Oceanicella actignis</name>
    <dbReference type="NCBI Taxonomy" id="1189325"/>
    <lineage>
        <taxon>Bacteria</taxon>
        <taxon>Pseudomonadati</taxon>
        <taxon>Pseudomonadota</taxon>
        <taxon>Alphaproteobacteria</taxon>
        <taxon>Rhodobacterales</taxon>
        <taxon>Paracoccaceae</taxon>
        <taxon>Oceanicella</taxon>
    </lineage>
</organism>
<dbReference type="Gene3D" id="1.20.120.1220">
    <property type="match status" value="1"/>
</dbReference>
<dbReference type="InterPro" id="IPR000045">
    <property type="entry name" value="Prepilin_IV_endopep_pep"/>
</dbReference>
<accession>A0A1M7TJX2</accession>
<feature type="transmembrane region" description="Helical" evidence="1">
    <location>
        <begin position="102"/>
        <end position="122"/>
    </location>
</feature>
<evidence type="ECO:0000256" key="1">
    <source>
        <dbReference type="SAM" id="Phobius"/>
    </source>
</evidence>
<protein>
    <submittedName>
        <fullName evidence="3">Flp pilus assembly protein, protease CpaA</fullName>
    </submittedName>
</protein>
<dbReference type="EMBL" id="FRDL01000007">
    <property type="protein sequence ID" value="SHN71054.1"/>
    <property type="molecule type" value="Genomic_DNA"/>
</dbReference>
<keyword evidence="1" id="KW-0472">Membrane</keyword>
<proteinExistence type="predicted"/>
<dbReference type="GO" id="GO:0004190">
    <property type="term" value="F:aspartic-type endopeptidase activity"/>
    <property type="evidence" value="ECO:0007669"/>
    <property type="project" value="InterPro"/>
</dbReference>
<reference evidence="3 4" key="1">
    <citation type="submission" date="2016-12" db="EMBL/GenBank/DDBJ databases">
        <authorList>
            <person name="Song W.-J."/>
            <person name="Kurnit D.M."/>
        </authorList>
    </citation>
    <scope>NUCLEOTIDE SEQUENCE [LARGE SCALE GENOMIC DNA]</scope>
    <source>
        <strain evidence="3 4">CGMCC 1.10808</strain>
    </source>
</reference>
<feature type="transmembrane region" description="Helical" evidence="1">
    <location>
        <begin position="37"/>
        <end position="56"/>
    </location>
</feature>
<dbReference type="Proteomes" id="UP000184066">
    <property type="component" value="Unassembled WGS sequence"/>
</dbReference>
<dbReference type="AlphaFoldDB" id="A0A1M7TJX2"/>
<evidence type="ECO:0000313" key="4">
    <source>
        <dbReference type="Proteomes" id="UP000184066"/>
    </source>
</evidence>